<dbReference type="AlphaFoldDB" id="A0AAV0LBK7"/>
<reference evidence="1" key="1">
    <citation type="submission" date="2022-08" db="EMBL/GenBank/DDBJ databases">
        <authorList>
            <person name="Gutierrez-Valencia J."/>
        </authorList>
    </citation>
    <scope>NUCLEOTIDE SEQUENCE</scope>
</reference>
<dbReference type="Proteomes" id="UP001154282">
    <property type="component" value="Unassembled WGS sequence"/>
</dbReference>
<evidence type="ECO:0000313" key="2">
    <source>
        <dbReference type="Proteomes" id="UP001154282"/>
    </source>
</evidence>
<sequence length="29" mass="3283">MGLQAEGAVEANNWVAAEEQQQQQYTFQL</sequence>
<accession>A0AAV0LBK7</accession>
<proteinExistence type="predicted"/>
<organism evidence="1 2">
    <name type="scientific">Linum tenue</name>
    <dbReference type="NCBI Taxonomy" id="586396"/>
    <lineage>
        <taxon>Eukaryota</taxon>
        <taxon>Viridiplantae</taxon>
        <taxon>Streptophyta</taxon>
        <taxon>Embryophyta</taxon>
        <taxon>Tracheophyta</taxon>
        <taxon>Spermatophyta</taxon>
        <taxon>Magnoliopsida</taxon>
        <taxon>eudicotyledons</taxon>
        <taxon>Gunneridae</taxon>
        <taxon>Pentapetalae</taxon>
        <taxon>rosids</taxon>
        <taxon>fabids</taxon>
        <taxon>Malpighiales</taxon>
        <taxon>Linaceae</taxon>
        <taxon>Linum</taxon>
    </lineage>
</organism>
<evidence type="ECO:0000313" key="1">
    <source>
        <dbReference type="EMBL" id="CAI0430393.1"/>
    </source>
</evidence>
<comment type="caution">
    <text evidence="1">The sequence shown here is derived from an EMBL/GenBank/DDBJ whole genome shotgun (WGS) entry which is preliminary data.</text>
</comment>
<dbReference type="EMBL" id="CAMGYJ010000006">
    <property type="protein sequence ID" value="CAI0430393.1"/>
    <property type="molecule type" value="Genomic_DNA"/>
</dbReference>
<name>A0AAV0LBK7_9ROSI</name>
<keyword evidence="2" id="KW-1185">Reference proteome</keyword>
<protein>
    <submittedName>
        <fullName evidence="1">Uncharacterized protein</fullName>
    </submittedName>
</protein>
<gene>
    <name evidence="1" type="ORF">LITE_LOCUS22590</name>
</gene>